<protein>
    <submittedName>
        <fullName evidence="2">Uncharacterized protein</fullName>
    </submittedName>
</protein>
<reference evidence="3" key="1">
    <citation type="journal article" date="2017" name="Genome Biol.">
        <title>Comparative genomics reveals high biological diversity and specific adaptations in the industrially and medically important fungal genus Aspergillus.</title>
        <authorList>
            <person name="de Vries R.P."/>
            <person name="Riley R."/>
            <person name="Wiebenga A."/>
            <person name="Aguilar-Osorio G."/>
            <person name="Amillis S."/>
            <person name="Uchima C.A."/>
            <person name="Anderluh G."/>
            <person name="Asadollahi M."/>
            <person name="Askin M."/>
            <person name="Barry K."/>
            <person name="Battaglia E."/>
            <person name="Bayram O."/>
            <person name="Benocci T."/>
            <person name="Braus-Stromeyer S.A."/>
            <person name="Caldana C."/>
            <person name="Canovas D."/>
            <person name="Cerqueira G.C."/>
            <person name="Chen F."/>
            <person name="Chen W."/>
            <person name="Choi C."/>
            <person name="Clum A."/>
            <person name="Dos Santos R.A."/>
            <person name="Damasio A.R."/>
            <person name="Diallinas G."/>
            <person name="Emri T."/>
            <person name="Fekete E."/>
            <person name="Flipphi M."/>
            <person name="Freyberg S."/>
            <person name="Gallo A."/>
            <person name="Gournas C."/>
            <person name="Habgood R."/>
            <person name="Hainaut M."/>
            <person name="Harispe M.L."/>
            <person name="Henrissat B."/>
            <person name="Hilden K.S."/>
            <person name="Hope R."/>
            <person name="Hossain A."/>
            <person name="Karabika E."/>
            <person name="Karaffa L."/>
            <person name="Karanyi Z."/>
            <person name="Krasevec N."/>
            <person name="Kuo A."/>
            <person name="Kusch H."/>
            <person name="LaButti K."/>
            <person name="Lagendijk E.L."/>
            <person name="Lapidus A."/>
            <person name="Levasseur A."/>
            <person name="Lindquist E."/>
            <person name="Lipzen A."/>
            <person name="Logrieco A.F."/>
            <person name="MacCabe A."/>
            <person name="Maekelae M.R."/>
            <person name="Malavazi I."/>
            <person name="Melin P."/>
            <person name="Meyer V."/>
            <person name="Mielnichuk N."/>
            <person name="Miskei M."/>
            <person name="Molnar A.P."/>
            <person name="Mule G."/>
            <person name="Ngan C.Y."/>
            <person name="Orejas M."/>
            <person name="Orosz E."/>
            <person name="Ouedraogo J.P."/>
            <person name="Overkamp K.M."/>
            <person name="Park H.-S."/>
            <person name="Perrone G."/>
            <person name="Piumi F."/>
            <person name="Punt P.J."/>
            <person name="Ram A.F."/>
            <person name="Ramon A."/>
            <person name="Rauscher S."/>
            <person name="Record E."/>
            <person name="Riano-Pachon D.M."/>
            <person name="Robert V."/>
            <person name="Roehrig J."/>
            <person name="Ruller R."/>
            <person name="Salamov A."/>
            <person name="Salih N.S."/>
            <person name="Samson R.A."/>
            <person name="Sandor E."/>
            <person name="Sanguinetti M."/>
            <person name="Schuetze T."/>
            <person name="Sepcic K."/>
            <person name="Shelest E."/>
            <person name="Sherlock G."/>
            <person name="Sophianopoulou V."/>
            <person name="Squina F.M."/>
            <person name="Sun H."/>
            <person name="Susca A."/>
            <person name="Todd R.B."/>
            <person name="Tsang A."/>
            <person name="Unkles S.E."/>
            <person name="van de Wiele N."/>
            <person name="van Rossen-Uffink D."/>
            <person name="Oliveira J.V."/>
            <person name="Vesth T.C."/>
            <person name="Visser J."/>
            <person name="Yu J.-H."/>
            <person name="Zhou M."/>
            <person name="Andersen M.R."/>
            <person name="Archer D.B."/>
            <person name="Baker S.E."/>
            <person name="Benoit I."/>
            <person name="Brakhage A.A."/>
            <person name="Braus G.H."/>
            <person name="Fischer R."/>
            <person name="Frisvad J.C."/>
            <person name="Goldman G.H."/>
            <person name="Houbraken J."/>
            <person name="Oakley B."/>
            <person name="Pocsi I."/>
            <person name="Scazzocchio C."/>
            <person name="Seiboth B."/>
            <person name="vanKuyk P.A."/>
            <person name="Wortman J."/>
            <person name="Dyer P.S."/>
            <person name="Grigoriev I.V."/>
        </authorList>
    </citation>
    <scope>NUCLEOTIDE SEQUENCE [LARGE SCALE GENOMIC DNA]</scope>
    <source>
        <strain evidence="3">CBS 106.47</strain>
    </source>
</reference>
<dbReference type="Proteomes" id="UP000184063">
    <property type="component" value="Unassembled WGS sequence"/>
</dbReference>
<keyword evidence="1" id="KW-1133">Transmembrane helix</keyword>
<dbReference type="EMBL" id="KV878236">
    <property type="protein sequence ID" value="OJZ92718.1"/>
    <property type="molecule type" value="Genomic_DNA"/>
</dbReference>
<sequence length="144" mass="15627">MSVLVSVWFPSVVILFSCCLSPTGDHDICSGSIMSCHIMCRLAGLCSQVLLFLISFPLFCLLNVSLSTKPCCMCVCVSTKNATRAFLNFTGCALIATSSRGVNYRHLTSAISNDSSFQRHVENLPRCNRIVTPAALFPSNAEKP</sequence>
<organism evidence="2 3">
    <name type="scientific">Aspergillus luchuensis (strain CBS 106.47)</name>
    <dbReference type="NCBI Taxonomy" id="1137211"/>
    <lineage>
        <taxon>Eukaryota</taxon>
        <taxon>Fungi</taxon>
        <taxon>Dikarya</taxon>
        <taxon>Ascomycota</taxon>
        <taxon>Pezizomycotina</taxon>
        <taxon>Eurotiomycetes</taxon>
        <taxon>Eurotiomycetidae</taxon>
        <taxon>Eurotiales</taxon>
        <taxon>Aspergillaceae</taxon>
        <taxon>Aspergillus</taxon>
        <taxon>Aspergillus subgen. Circumdati</taxon>
    </lineage>
</organism>
<feature type="transmembrane region" description="Helical" evidence="1">
    <location>
        <begin position="6"/>
        <end position="24"/>
    </location>
</feature>
<name>A0A1M3U135_ASPLC</name>
<keyword evidence="1" id="KW-0472">Membrane</keyword>
<gene>
    <name evidence="2" type="ORF">ASPFODRAFT_273914</name>
</gene>
<proteinExistence type="predicted"/>
<accession>A0A1M3U135</accession>
<dbReference type="VEuPathDB" id="FungiDB:ASPFODRAFT_273914"/>
<dbReference type="AlphaFoldDB" id="A0A1M3U135"/>
<feature type="transmembrane region" description="Helical" evidence="1">
    <location>
        <begin position="45"/>
        <end position="66"/>
    </location>
</feature>
<evidence type="ECO:0000256" key="1">
    <source>
        <dbReference type="SAM" id="Phobius"/>
    </source>
</evidence>
<evidence type="ECO:0000313" key="3">
    <source>
        <dbReference type="Proteomes" id="UP000184063"/>
    </source>
</evidence>
<evidence type="ECO:0000313" key="2">
    <source>
        <dbReference type="EMBL" id="OJZ92718.1"/>
    </source>
</evidence>
<keyword evidence="1" id="KW-0812">Transmembrane</keyword>